<name>A0A5Q4BAP3_9PEZI</name>
<evidence type="ECO:0000256" key="1">
    <source>
        <dbReference type="SAM" id="MobiDB-lite"/>
    </source>
</evidence>
<evidence type="ECO:0000313" key="2">
    <source>
        <dbReference type="EMBL" id="TQN63649.1"/>
    </source>
</evidence>
<feature type="region of interest" description="Disordered" evidence="1">
    <location>
        <begin position="76"/>
        <end position="96"/>
    </location>
</feature>
<feature type="non-terminal residue" evidence="2">
    <location>
        <position position="417"/>
    </location>
</feature>
<feature type="region of interest" description="Disordered" evidence="1">
    <location>
        <begin position="344"/>
        <end position="364"/>
    </location>
</feature>
<dbReference type="EMBL" id="PUHP01005013">
    <property type="protein sequence ID" value="TQN63649.1"/>
    <property type="molecule type" value="Genomic_DNA"/>
</dbReference>
<feature type="region of interest" description="Disordered" evidence="1">
    <location>
        <begin position="1"/>
        <end position="57"/>
    </location>
</feature>
<dbReference type="Proteomes" id="UP000326340">
    <property type="component" value="Unassembled WGS sequence"/>
</dbReference>
<proteinExistence type="predicted"/>
<accession>A0A5Q4BAP3</accession>
<protein>
    <submittedName>
        <fullName evidence="2">Uncharacterized protein</fullName>
    </submittedName>
</protein>
<feature type="compositionally biased region" description="Basic and acidic residues" evidence="1">
    <location>
        <begin position="1"/>
        <end position="11"/>
    </location>
</feature>
<gene>
    <name evidence="2" type="ORF">CSHISOI_11763</name>
</gene>
<organism evidence="2 3">
    <name type="scientific">Colletotrichum shisoi</name>
    <dbReference type="NCBI Taxonomy" id="2078593"/>
    <lineage>
        <taxon>Eukaryota</taxon>
        <taxon>Fungi</taxon>
        <taxon>Dikarya</taxon>
        <taxon>Ascomycota</taxon>
        <taxon>Pezizomycotina</taxon>
        <taxon>Sordariomycetes</taxon>
        <taxon>Hypocreomycetidae</taxon>
        <taxon>Glomerellales</taxon>
        <taxon>Glomerellaceae</taxon>
        <taxon>Colletotrichum</taxon>
        <taxon>Colletotrichum destructivum species complex</taxon>
    </lineage>
</organism>
<feature type="region of interest" description="Disordered" evidence="1">
    <location>
        <begin position="398"/>
        <end position="417"/>
    </location>
</feature>
<evidence type="ECO:0000313" key="3">
    <source>
        <dbReference type="Proteomes" id="UP000326340"/>
    </source>
</evidence>
<feature type="non-terminal residue" evidence="2">
    <location>
        <position position="1"/>
    </location>
</feature>
<dbReference type="AlphaFoldDB" id="A0A5Q4BAP3"/>
<keyword evidence="3" id="KW-1185">Reference proteome</keyword>
<reference evidence="2 3" key="1">
    <citation type="journal article" date="2019" name="Sci. Rep.">
        <title>Colletotrichum shisoi sp. nov., an anthracnose pathogen of Perilla frutescens in Japan: molecular phylogenetic, morphological and genomic evidence.</title>
        <authorList>
            <person name="Gan P."/>
            <person name="Tsushima A."/>
            <person name="Hiroyama R."/>
            <person name="Narusaka M."/>
            <person name="Takano Y."/>
            <person name="Narusaka Y."/>
            <person name="Kawaradani M."/>
            <person name="Damm U."/>
            <person name="Shirasu K."/>
        </authorList>
    </citation>
    <scope>NUCLEOTIDE SEQUENCE [LARGE SCALE GENOMIC DNA]</scope>
    <source>
        <strain evidence="2 3">PG-2018a</strain>
    </source>
</reference>
<comment type="caution">
    <text evidence="2">The sequence shown here is derived from an EMBL/GenBank/DDBJ whole genome shotgun (WGS) entry which is preliminary data.</text>
</comment>
<sequence length="417" mass="44656">GKKLHRQEQHRGGAAGRSGARPRTRPQLQPVPDGGEHLVRRLPAHAGALEPVPEQDREARAVPAHLYGRLGRHIGRHGGVPQLRGPPRHPLPPRLRRGRLLPRVPVLPELLVHARGARPAHDGAVHGVPHLGRLLRAHLGRHHGQHGRRPRAGRVAVAVPHRGRRDGRRGVRGVLCAAQLPAHDVVARRRGDGARRLAAAGGHWRGRLDGQRRADVLARLQDGAGGCQDVDPARPGLQHRRVGLHHQLLPHRRPDAGVQPGRLAAPHVPAVRPLRDHDVPQRVARRPHGRAVPAHRAAALRGHGGLHPRGGDAHHGAAVRVDDAHGAGHLHGVHDGARVDQQLAAAAAGQAGGGAGVHQRGQQLQQHLRELPVPKERRAAVHGGLRAQLRRVLRGRLRGDGAADGAGPVEPQAGEGR</sequence>